<feature type="transmembrane region" description="Helical" evidence="1">
    <location>
        <begin position="146"/>
        <end position="166"/>
    </location>
</feature>
<name>A0ABP9DBY0_9BACT</name>
<protein>
    <submittedName>
        <fullName evidence="3">DMT family transporter</fullName>
    </submittedName>
</protein>
<feature type="transmembrane region" description="Helical" evidence="1">
    <location>
        <begin position="233"/>
        <end position="254"/>
    </location>
</feature>
<dbReference type="PANTHER" id="PTHR22911:SF79">
    <property type="entry name" value="MOBA-LIKE NTP TRANSFERASE DOMAIN-CONTAINING PROTEIN"/>
    <property type="match status" value="1"/>
</dbReference>
<organism evidence="3 4">
    <name type="scientific">Algivirga pacifica</name>
    <dbReference type="NCBI Taxonomy" id="1162670"/>
    <lineage>
        <taxon>Bacteria</taxon>
        <taxon>Pseudomonadati</taxon>
        <taxon>Bacteroidota</taxon>
        <taxon>Cytophagia</taxon>
        <taxon>Cytophagales</taxon>
        <taxon>Flammeovirgaceae</taxon>
        <taxon>Algivirga</taxon>
    </lineage>
</organism>
<keyword evidence="1" id="KW-0472">Membrane</keyword>
<feature type="domain" description="EamA" evidence="2">
    <location>
        <begin position="14"/>
        <end position="136"/>
    </location>
</feature>
<keyword evidence="1" id="KW-0812">Transmembrane</keyword>
<gene>
    <name evidence="3" type="ORF">GCM10023331_21190</name>
</gene>
<evidence type="ECO:0000259" key="2">
    <source>
        <dbReference type="Pfam" id="PF00892"/>
    </source>
</evidence>
<feature type="transmembrane region" description="Helical" evidence="1">
    <location>
        <begin position="69"/>
        <end position="86"/>
    </location>
</feature>
<dbReference type="Pfam" id="PF00892">
    <property type="entry name" value="EamA"/>
    <property type="match status" value="2"/>
</dbReference>
<dbReference type="SUPFAM" id="SSF103481">
    <property type="entry name" value="Multidrug resistance efflux transporter EmrE"/>
    <property type="match status" value="2"/>
</dbReference>
<dbReference type="InterPro" id="IPR037185">
    <property type="entry name" value="EmrE-like"/>
</dbReference>
<dbReference type="PANTHER" id="PTHR22911">
    <property type="entry name" value="ACYL-MALONYL CONDENSING ENZYME-RELATED"/>
    <property type="match status" value="1"/>
</dbReference>
<dbReference type="RefSeq" id="WP_345371609.1">
    <property type="nucleotide sequence ID" value="NZ_BAABJX010000032.1"/>
</dbReference>
<sequence length="293" mass="32075">MNYKPTNHLLELNLAVLFISTSGTLGRYIDLPAPTVIALRALLAGILLFAFCKWKGISLHIQKKHRGKVLLGGFLLGLHWVTYFYSLQLSNVAIGMLSLFTYPAITALLEPLFMRTRMSWFHIFLSMAVLMGIYLLAPDFGTDQNTLLAIAIGVFSAFCYALRNILLKKVEGYHGSSIMTYQLLIITVLLLPSYGMTTSTALWDYLPATAVLALLTTSIGHTLFVYSLKGFSAATASIISCMGPVYGIILGIIFLGEVPAWTTVAGGTIILIAAIAESLKVYHLPKYKVVGKK</sequence>
<feature type="domain" description="EamA" evidence="2">
    <location>
        <begin position="149"/>
        <end position="275"/>
    </location>
</feature>
<dbReference type="EMBL" id="BAABJX010000032">
    <property type="protein sequence ID" value="GAA4835686.1"/>
    <property type="molecule type" value="Genomic_DNA"/>
</dbReference>
<dbReference type="InterPro" id="IPR000620">
    <property type="entry name" value="EamA_dom"/>
</dbReference>
<feature type="transmembrane region" description="Helical" evidence="1">
    <location>
        <begin position="202"/>
        <end position="226"/>
    </location>
</feature>
<comment type="caution">
    <text evidence="3">The sequence shown here is derived from an EMBL/GenBank/DDBJ whole genome shotgun (WGS) entry which is preliminary data.</text>
</comment>
<proteinExistence type="predicted"/>
<evidence type="ECO:0000256" key="1">
    <source>
        <dbReference type="SAM" id="Phobius"/>
    </source>
</evidence>
<keyword evidence="1" id="KW-1133">Transmembrane helix</keyword>
<keyword evidence="4" id="KW-1185">Reference proteome</keyword>
<feature type="transmembrane region" description="Helical" evidence="1">
    <location>
        <begin position="120"/>
        <end position="140"/>
    </location>
</feature>
<accession>A0ABP9DBY0</accession>
<evidence type="ECO:0000313" key="3">
    <source>
        <dbReference type="EMBL" id="GAA4835686.1"/>
    </source>
</evidence>
<reference evidence="4" key="1">
    <citation type="journal article" date="2019" name="Int. J. Syst. Evol. Microbiol.">
        <title>The Global Catalogue of Microorganisms (GCM) 10K type strain sequencing project: providing services to taxonomists for standard genome sequencing and annotation.</title>
        <authorList>
            <consortium name="The Broad Institute Genomics Platform"/>
            <consortium name="The Broad Institute Genome Sequencing Center for Infectious Disease"/>
            <person name="Wu L."/>
            <person name="Ma J."/>
        </authorList>
    </citation>
    <scope>NUCLEOTIDE SEQUENCE [LARGE SCALE GENOMIC DNA]</scope>
    <source>
        <strain evidence="4">JCM 18326</strain>
    </source>
</reference>
<evidence type="ECO:0000313" key="4">
    <source>
        <dbReference type="Proteomes" id="UP001500298"/>
    </source>
</evidence>
<feature type="transmembrane region" description="Helical" evidence="1">
    <location>
        <begin position="260"/>
        <end position="279"/>
    </location>
</feature>
<dbReference type="Proteomes" id="UP001500298">
    <property type="component" value="Unassembled WGS sequence"/>
</dbReference>
<feature type="transmembrane region" description="Helical" evidence="1">
    <location>
        <begin position="92"/>
        <end position="113"/>
    </location>
</feature>
<feature type="transmembrane region" description="Helical" evidence="1">
    <location>
        <begin position="35"/>
        <end position="57"/>
    </location>
</feature>
<feature type="transmembrane region" description="Helical" evidence="1">
    <location>
        <begin position="12"/>
        <end position="29"/>
    </location>
</feature>
<feature type="transmembrane region" description="Helical" evidence="1">
    <location>
        <begin position="178"/>
        <end position="196"/>
    </location>
</feature>